<dbReference type="Gene3D" id="3.30.565.10">
    <property type="entry name" value="Histidine kinase-like ATPase, C-terminal domain"/>
    <property type="match status" value="1"/>
</dbReference>
<keyword evidence="4" id="KW-0808">Transferase</keyword>
<feature type="transmembrane region" description="Helical" evidence="9">
    <location>
        <begin position="100"/>
        <end position="122"/>
    </location>
</feature>
<proteinExistence type="predicted"/>
<dbReference type="Proteomes" id="UP001589750">
    <property type="component" value="Unassembled WGS sequence"/>
</dbReference>
<keyword evidence="9" id="KW-0472">Membrane</keyword>
<dbReference type="SUPFAM" id="SSF55874">
    <property type="entry name" value="ATPase domain of HSP90 chaperone/DNA topoisomerase II/histidine kinase"/>
    <property type="match status" value="1"/>
</dbReference>
<dbReference type="InterPro" id="IPR050482">
    <property type="entry name" value="Sensor_HK_TwoCompSys"/>
</dbReference>
<evidence type="ECO:0000313" key="11">
    <source>
        <dbReference type="EMBL" id="MFB9312529.1"/>
    </source>
</evidence>
<reference evidence="11 12" key="1">
    <citation type="submission" date="2024-09" db="EMBL/GenBank/DDBJ databases">
        <authorList>
            <person name="Sun Q."/>
            <person name="Mori K."/>
        </authorList>
    </citation>
    <scope>NUCLEOTIDE SEQUENCE [LARGE SCALE GENOMIC DNA]</scope>
    <source>
        <strain evidence="11 12">JCM 9626</strain>
    </source>
</reference>
<dbReference type="Pfam" id="PF07730">
    <property type="entry name" value="HisKA_3"/>
    <property type="match status" value="1"/>
</dbReference>
<dbReference type="InterPro" id="IPR003594">
    <property type="entry name" value="HATPase_dom"/>
</dbReference>
<evidence type="ECO:0000256" key="8">
    <source>
        <dbReference type="ARBA" id="ARBA00023012"/>
    </source>
</evidence>
<dbReference type="EC" id="2.7.13.3" evidence="2"/>
<dbReference type="GO" id="GO:0016301">
    <property type="term" value="F:kinase activity"/>
    <property type="evidence" value="ECO:0007669"/>
    <property type="project" value="UniProtKB-KW"/>
</dbReference>
<name>A0ABV5K6Z8_9ACTN</name>
<feature type="transmembrane region" description="Helical" evidence="9">
    <location>
        <begin position="40"/>
        <end position="58"/>
    </location>
</feature>
<feature type="transmembrane region" description="Helical" evidence="9">
    <location>
        <begin position="6"/>
        <end position="28"/>
    </location>
</feature>
<dbReference type="SMART" id="SM00387">
    <property type="entry name" value="HATPase_c"/>
    <property type="match status" value="1"/>
</dbReference>
<sequence>MNDRVRAWAPSVSLGLVVLVLGVVELLNTDPIVDRAYDRGLAVLVLATAVAVGLARRAPAAALALSGGIGLVQYTTDNQIMLIEVAFFVVVFAAARWGHVVTVVAAALAVPLAAALAVHLAITQEYVPLLSNDDIRTLLDTAERVGNSSARAGITVFLVLVLASPWLLGVAFRFGDRARASRISQVRAEDSAAVAVQQTEQAREIARLRDEQARLARDVHDVVGHSLAVILAQAESAQYLPDDDPDRLKQTMATIAGSARSSLQDVRQVLSAPDAPTVTRPLDTLVDGVRAGGHEVVVRELGTARPLPPELEVTAYRVLQEMLTNAVKHGRREEPVFVERHWPDDSLSDELRIEVRNSASSAVGERGSGLDGMRQRLAAVGGRLDVRRREEPDTTTFTVTAWIPLVPR</sequence>
<dbReference type="PANTHER" id="PTHR24421:SF10">
    <property type="entry name" value="NITRATE_NITRITE SENSOR PROTEIN NARQ"/>
    <property type="match status" value="1"/>
</dbReference>
<evidence type="ECO:0000259" key="10">
    <source>
        <dbReference type="SMART" id="SM00387"/>
    </source>
</evidence>
<evidence type="ECO:0000256" key="3">
    <source>
        <dbReference type="ARBA" id="ARBA00022553"/>
    </source>
</evidence>
<dbReference type="PANTHER" id="PTHR24421">
    <property type="entry name" value="NITRATE/NITRITE SENSOR PROTEIN NARX-RELATED"/>
    <property type="match status" value="1"/>
</dbReference>
<keyword evidence="9" id="KW-1133">Transmembrane helix</keyword>
<evidence type="ECO:0000256" key="5">
    <source>
        <dbReference type="ARBA" id="ARBA00022741"/>
    </source>
</evidence>
<evidence type="ECO:0000256" key="6">
    <source>
        <dbReference type="ARBA" id="ARBA00022777"/>
    </source>
</evidence>
<organism evidence="11 12">
    <name type="scientific">Nocardioides plantarum</name>
    <dbReference type="NCBI Taxonomy" id="29299"/>
    <lineage>
        <taxon>Bacteria</taxon>
        <taxon>Bacillati</taxon>
        <taxon>Actinomycetota</taxon>
        <taxon>Actinomycetes</taxon>
        <taxon>Propionibacteriales</taxon>
        <taxon>Nocardioidaceae</taxon>
        <taxon>Nocardioides</taxon>
    </lineage>
</organism>
<feature type="domain" description="Histidine kinase/HSP90-like ATPase" evidence="10">
    <location>
        <begin position="310"/>
        <end position="405"/>
    </location>
</feature>
<keyword evidence="12" id="KW-1185">Reference proteome</keyword>
<evidence type="ECO:0000256" key="1">
    <source>
        <dbReference type="ARBA" id="ARBA00000085"/>
    </source>
</evidence>
<comment type="catalytic activity">
    <reaction evidence="1">
        <text>ATP + protein L-histidine = ADP + protein N-phospho-L-histidine.</text>
        <dbReference type="EC" id="2.7.13.3"/>
    </reaction>
</comment>
<feature type="transmembrane region" description="Helical" evidence="9">
    <location>
        <begin position="152"/>
        <end position="172"/>
    </location>
</feature>
<accession>A0ABV5K6Z8</accession>
<dbReference type="InterPro" id="IPR036890">
    <property type="entry name" value="HATPase_C_sf"/>
</dbReference>
<dbReference type="RefSeq" id="WP_170215228.1">
    <property type="nucleotide sequence ID" value="NZ_JBHMDG010000007.1"/>
</dbReference>
<evidence type="ECO:0000256" key="9">
    <source>
        <dbReference type="SAM" id="Phobius"/>
    </source>
</evidence>
<evidence type="ECO:0000256" key="7">
    <source>
        <dbReference type="ARBA" id="ARBA00022840"/>
    </source>
</evidence>
<dbReference type="InterPro" id="IPR011712">
    <property type="entry name" value="Sig_transdc_His_kin_sub3_dim/P"/>
</dbReference>
<keyword evidence="9" id="KW-0812">Transmembrane</keyword>
<keyword evidence="3" id="KW-0597">Phosphoprotein</keyword>
<keyword evidence="5" id="KW-0547">Nucleotide-binding</keyword>
<protein>
    <recommendedName>
        <fullName evidence="2">histidine kinase</fullName>
        <ecNumber evidence="2">2.7.13.3</ecNumber>
    </recommendedName>
</protein>
<evidence type="ECO:0000256" key="2">
    <source>
        <dbReference type="ARBA" id="ARBA00012438"/>
    </source>
</evidence>
<gene>
    <name evidence="11" type="ORF">ACFFRI_05685</name>
</gene>
<feature type="transmembrane region" description="Helical" evidence="9">
    <location>
        <begin position="78"/>
        <end position="95"/>
    </location>
</feature>
<dbReference type="Pfam" id="PF02518">
    <property type="entry name" value="HATPase_c"/>
    <property type="match status" value="1"/>
</dbReference>
<keyword evidence="7" id="KW-0067">ATP-binding</keyword>
<evidence type="ECO:0000313" key="12">
    <source>
        <dbReference type="Proteomes" id="UP001589750"/>
    </source>
</evidence>
<dbReference type="Gene3D" id="1.20.5.1930">
    <property type="match status" value="1"/>
</dbReference>
<evidence type="ECO:0000256" key="4">
    <source>
        <dbReference type="ARBA" id="ARBA00022679"/>
    </source>
</evidence>
<dbReference type="EMBL" id="JBHMDG010000007">
    <property type="protein sequence ID" value="MFB9312529.1"/>
    <property type="molecule type" value="Genomic_DNA"/>
</dbReference>
<keyword evidence="6 11" id="KW-0418">Kinase</keyword>
<comment type="caution">
    <text evidence="11">The sequence shown here is derived from an EMBL/GenBank/DDBJ whole genome shotgun (WGS) entry which is preliminary data.</text>
</comment>
<keyword evidence="8" id="KW-0902">Two-component regulatory system</keyword>